<feature type="region of interest" description="Disordered" evidence="1">
    <location>
        <begin position="1"/>
        <end position="48"/>
    </location>
</feature>
<reference evidence="2 3" key="1">
    <citation type="submission" date="2019-08" db="EMBL/GenBank/DDBJ databases">
        <title>A chromosome-level genome assembly, high-density linkage maps, and genome scans reveal the genomic architecture of hybrid incompatibilities underlying speciation via character displacement in darters (Percidae: Etheostominae).</title>
        <authorList>
            <person name="Moran R.L."/>
            <person name="Catchen J.M."/>
            <person name="Fuller R.C."/>
        </authorList>
    </citation>
    <scope>NUCLEOTIDE SEQUENCE [LARGE SCALE GENOMIC DNA]</scope>
    <source>
        <strain evidence="2">EspeVRDwgs_2016</strain>
        <tissue evidence="2">Muscle</tissue>
    </source>
</reference>
<keyword evidence="3" id="KW-1185">Reference proteome</keyword>
<feature type="compositionally biased region" description="Polar residues" evidence="1">
    <location>
        <begin position="1"/>
        <end position="43"/>
    </location>
</feature>
<sequence length="164" mass="18258">MKESRSQSFRMNSLQDESSGTKTSQSLRMNSLGTSPVGQTSSERTTRLHGSRLGLKTLDVLLMSHSYGTNSRKCWLNVFTARGIGLNLRPQTEQILQTHKSQPESWQDRTLLGTGLTRSAAALLGGGFYWFRNNILQREQDSPPETRSYTSAAVESSTTETNQL</sequence>
<dbReference type="AlphaFoldDB" id="A0A5J5CTH8"/>
<feature type="compositionally biased region" description="Low complexity" evidence="1">
    <location>
        <begin position="148"/>
        <end position="164"/>
    </location>
</feature>
<name>A0A5J5CTH8_9PERO</name>
<organism evidence="2 3">
    <name type="scientific">Etheostoma spectabile</name>
    <name type="common">orangethroat darter</name>
    <dbReference type="NCBI Taxonomy" id="54343"/>
    <lineage>
        <taxon>Eukaryota</taxon>
        <taxon>Metazoa</taxon>
        <taxon>Chordata</taxon>
        <taxon>Craniata</taxon>
        <taxon>Vertebrata</taxon>
        <taxon>Euteleostomi</taxon>
        <taxon>Actinopterygii</taxon>
        <taxon>Neopterygii</taxon>
        <taxon>Teleostei</taxon>
        <taxon>Neoteleostei</taxon>
        <taxon>Acanthomorphata</taxon>
        <taxon>Eupercaria</taxon>
        <taxon>Perciformes</taxon>
        <taxon>Percoidei</taxon>
        <taxon>Percidae</taxon>
        <taxon>Etheostomatinae</taxon>
        <taxon>Etheostoma</taxon>
    </lineage>
</organism>
<protein>
    <submittedName>
        <fullName evidence="2">Uncharacterized protein</fullName>
    </submittedName>
</protein>
<dbReference type="Proteomes" id="UP000327493">
    <property type="component" value="Chromosome 19"/>
</dbReference>
<feature type="region of interest" description="Disordered" evidence="1">
    <location>
        <begin position="140"/>
        <end position="164"/>
    </location>
</feature>
<accession>A0A5J5CTH8</accession>
<proteinExistence type="predicted"/>
<dbReference type="EMBL" id="VOFY01000019">
    <property type="protein sequence ID" value="KAA8582751.1"/>
    <property type="molecule type" value="Genomic_DNA"/>
</dbReference>
<gene>
    <name evidence="2" type="ORF">FQN60_006422</name>
</gene>
<evidence type="ECO:0000313" key="3">
    <source>
        <dbReference type="Proteomes" id="UP000327493"/>
    </source>
</evidence>
<evidence type="ECO:0000313" key="2">
    <source>
        <dbReference type="EMBL" id="KAA8582751.1"/>
    </source>
</evidence>
<comment type="caution">
    <text evidence="2">The sequence shown here is derived from an EMBL/GenBank/DDBJ whole genome shotgun (WGS) entry which is preliminary data.</text>
</comment>
<evidence type="ECO:0000256" key="1">
    <source>
        <dbReference type="SAM" id="MobiDB-lite"/>
    </source>
</evidence>